<gene>
    <name evidence="2" type="ORF">ACFSL4_15550</name>
</gene>
<organism evidence="2 3">
    <name type="scientific">Streptomyces caeni</name>
    <dbReference type="NCBI Taxonomy" id="2307231"/>
    <lineage>
        <taxon>Bacteria</taxon>
        <taxon>Bacillati</taxon>
        <taxon>Actinomycetota</taxon>
        <taxon>Actinomycetes</taxon>
        <taxon>Kitasatosporales</taxon>
        <taxon>Streptomycetaceae</taxon>
        <taxon>Streptomyces</taxon>
    </lineage>
</organism>
<dbReference type="InterPro" id="IPR008972">
    <property type="entry name" value="Cupredoxin"/>
</dbReference>
<evidence type="ECO:0000256" key="1">
    <source>
        <dbReference type="SAM" id="SignalP"/>
    </source>
</evidence>
<protein>
    <recommendedName>
        <fullName evidence="4">EfeO-type cupredoxin-like domain-containing protein</fullName>
    </recommendedName>
</protein>
<dbReference type="Proteomes" id="UP001597261">
    <property type="component" value="Unassembled WGS sequence"/>
</dbReference>
<proteinExistence type="predicted"/>
<dbReference type="PROSITE" id="PS51257">
    <property type="entry name" value="PROKAR_LIPOPROTEIN"/>
    <property type="match status" value="1"/>
</dbReference>
<evidence type="ECO:0008006" key="4">
    <source>
        <dbReference type="Google" id="ProtNLM"/>
    </source>
</evidence>
<evidence type="ECO:0000313" key="2">
    <source>
        <dbReference type="EMBL" id="MFD1659576.1"/>
    </source>
</evidence>
<dbReference type="RefSeq" id="WP_381082850.1">
    <property type="nucleotide sequence ID" value="NZ_JBHUDX010000042.1"/>
</dbReference>
<reference evidence="3" key="1">
    <citation type="journal article" date="2019" name="Int. J. Syst. Evol. Microbiol.">
        <title>The Global Catalogue of Microorganisms (GCM) 10K type strain sequencing project: providing services to taxonomists for standard genome sequencing and annotation.</title>
        <authorList>
            <consortium name="The Broad Institute Genomics Platform"/>
            <consortium name="The Broad Institute Genome Sequencing Center for Infectious Disease"/>
            <person name="Wu L."/>
            <person name="Ma J."/>
        </authorList>
    </citation>
    <scope>NUCLEOTIDE SEQUENCE [LARGE SCALE GENOMIC DNA]</scope>
    <source>
        <strain evidence="3">CGMCC 1.12470</strain>
    </source>
</reference>
<evidence type="ECO:0000313" key="3">
    <source>
        <dbReference type="Proteomes" id="UP001597261"/>
    </source>
</evidence>
<feature type="signal peptide" evidence="1">
    <location>
        <begin position="1"/>
        <end position="28"/>
    </location>
</feature>
<dbReference type="Gene3D" id="2.60.40.420">
    <property type="entry name" value="Cupredoxins - blue copper proteins"/>
    <property type="match status" value="1"/>
</dbReference>
<keyword evidence="3" id="KW-1185">Reference proteome</keyword>
<sequence>MSRSAMSRRVAVPLAVVVAALAAGGCSADPAPAPPPSGPPTADMRVGLVEWGFTMSASTLRAGPVRLTVTNAGSTAHDLEVLDGHTVLGKTASLSPGAGQTLEIDLSGHSEVTFLCTLPGHRAQGMVREVRVVPPRAVSSTQGATNT</sequence>
<comment type="caution">
    <text evidence="2">The sequence shown here is derived from an EMBL/GenBank/DDBJ whole genome shotgun (WGS) entry which is preliminary data.</text>
</comment>
<feature type="chain" id="PRO_5047226861" description="EfeO-type cupredoxin-like domain-containing protein" evidence="1">
    <location>
        <begin position="29"/>
        <end position="147"/>
    </location>
</feature>
<accession>A0ABW4ISV2</accession>
<name>A0ABW4ISV2_9ACTN</name>
<keyword evidence="1" id="KW-0732">Signal</keyword>
<dbReference type="PROSITE" id="PS51318">
    <property type="entry name" value="TAT"/>
    <property type="match status" value="1"/>
</dbReference>
<dbReference type="EMBL" id="JBHUDX010000042">
    <property type="protein sequence ID" value="MFD1659576.1"/>
    <property type="molecule type" value="Genomic_DNA"/>
</dbReference>
<dbReference type="InterPro" id="IPR006311">
    <property type="entry name" value="TAT_signal"/>
</dbReference>
<dbReference type="SUPFAM" id="SSF49503">
    <property type="entry name" value="Cupredoxins"/>
    <property type="match status" value="1"/>
</dbReference>